<dbReference type="GO" id="GO:0016757">
    <property type="term" value="F:glycosyltransferase activity"/>
    <property type="evidence" value="ECO:0007669"/>
    <property type="project" value="UniProtKB-KW"/>
</dbReference>
<name>A0ABT8CFM5_9BACT</name>
<reference evidence="4" key="1">
    <citation type="journal article" date="2019" name="Int. J. Syst. Evol. Microbiol.">
        <title>The Global Catalogue of Microorganisms (GCM) 10K type strain sequencing project: providing services to taxonomists for standard genome sequencing and annotation.</title>
        <authorList>
            <consortium name="The Broad Institute Genomics Platform"/>
            <consortium name="The Broad Institute Genome Sequencing Center for Infectious Disease"/>
            <person name="Wu L."/>
            <person name="Ma J."/>
        </authorList>
    </citation>
    <scope>NUCLEOTIDE SEQUENCE [LARGE SCALE GENOMIC DNA]</scope>
    <source>
        <strain evidence="4">CECT 7706</strain>
    </source>
</reference>
<evidence type="ECO:0000313" key="3">
    <source>
        <dbReference type="EMBL" id="MDN3690573.1"/>
    </source>
</evidence>
<dbReference type="Proteomes" id="UP001236663">
    <property type="component" value="Unassembled WGS sequence"/>
</dbReference>
<keyword evidence="4" id="KW-1185">Reference proteome</keyword>
<keyword evidence="2 3" id="KW-0808">Transferase</keyword>
<dbReference type="PANTHER" id="PTHR12526:SF629">
    <property type="entry name" value="TEICHURONIC ACID BIOSYNTHESIS GLYCOSYLTRANSFERASE TUAH-RELATED"/>
    <property type="match status" value="1"/>
</dbReference>
<gene>
    <name evidence="3" type="ORF">QWZ15_22325</name>
</gene>
<evidence type="ECO:0000256" key="1">
    <source>
        <dbReference type="ARBA" id="ARBA00022676"/>
    </source>
</evidence>
<accession>A0ABT8CFM5</accession>
<keyword evidence="1 3" id="KW-0328">Glycosyltransferase</keyword>
<dbReference type="PANTHER" id="PTHR12526">
    <property type="entry name" value="GLYCOSYLTRANSFERASE"/>
    <property type="match status" value="1"/>
</dbReference>
<protein>
    <submittedName>
        <fullName evidence="3">Glycosyltransferase</fullName>
        <ecNumber evidence="3">2.4.-.-</ecNumber>
    </submittedName>
</protein>
<evidence type="ECO:0000313" key="4">
    <source>
        <dbReference type="Proteomes" id="UP001236663"/>
    </source>
</evidence>
<organism evidence="3 4">
    <name type="scientific">Cyclobacterium jeungdonense</name>
    <dbReference type="NCBI Taxonomy" id="708087"/>
    <lineage>
        <taxon>Bacteria</taxon>
        <taxon>Pseudomonadati</taxon>
        <taxon>Bacteroidota</taxon>
        <taxon>Cytophagia</taxon>
        <taxon>Cytophagales</taxon>
        <taxon>Cyclobacteriaceae</taxon>
        <taxon>Cyclobacterium</taxon>
    </lineage>
</organism>
<dbReference type="Gene3D" id="3.40.50.2000">
    <property type="entry name" value="Glycogen Phosphorylase B"/>
    <property type="match status" value="2"/>
</dbReference>
<sequence>MKKILFLPKYPRKGASSRLRTYQFLPFWKAAGMDVTVSPFFTGAYLDSIYADKRPQYLHVLACYWRRCSVLMTVGRYDLICIEKELFPYLPAFPEWMLSRFKGYWVDYDDAVFHNYDLGKYGLASRLIPKKIDRVMQWAKAVSVGNDYLMERARLAGAQKVIRLPTVIDPGRYKKKIHQASDPVTIGWIGSPSTLKYLDALLPVLERLSQELDITLLLINGKKKPAYLGKVQIIPWTEEGEAEALLQMDIGMMPLPDNPWEKGKCAYKLIQYMACGLPVVASPVGMNKEVVSHGVNGFLAQTDAEWIAALSQLIRDWTLRKAFGEKGHQLVMENYTLHQNFEKMQTLVNTLGNETSKNG</sequence>
<dbReference type="EC" id="2.4.-.-" evidence="3"/>
<dbReference type="SUPFAM" id="SSF53756">
    <property type="entry name" value="UDP-Glycosyltransferase/glycogen phosphorylase"/>
    <property type="match status" value="1"/>
</dbReference>
<dbReference type="RefSeq" id="WP_163382950.1">
    <property type="nucleotide sequence ID" value="NZ_JAUFQS010000047.1"/>
</dbReference>
<dbReference type="EMBL" id="JAUFQS010000047">
    <property type="protein sequence ID" value="MDN3690573.1"/>
    <property type="molecule type" value="Genomic_DNA"/>
</dbReference>
<dbReference type="Pfam" id="PF13692">
    <property type="entry name" value="Glyco_trans_1_4"/>
    <property type="match status" value="1"/>
</dbReference>
<evidence type="ECO:0000256" key="2">
    <source>
        <dbReference type="ARBA" id="ARBA00022679"/>
    </source>
</evidence>
<comment type="caution">
    <text evidence="3">The sequence shown here is derived from an EMBL/GenBank/DDBJ whole genome shotgun (WGS) entry which is preliminary data.</text>
</comment>
<proteinExistence type="predicted"/>